<name>A0A1M5A1I4_9BACE</name>
<dbReference type="STRING" id="1297750.SAMN05444405_106110"/>
<evidence type="ECO:0000256" key="1">
    <source>
        <dbReference type="SAM" id="SignalP"/>
    </source>
</evidence>
<sequence>MKKHFICIILIMTMAVPLFAQQQLNPKDYEYSSREWKRIVRGSPDAFFKTEEAKRIADNVLAYQRETGGWPKNLPIHRPLGDELDVVLSDKKKRNDSTTDNDATILEMTYLARLYKQQPEERYKKAFLQGVEFLLSGQYNNGGWPQFWPENHGYQVQITYNDNAMVQTLMVIRNLRNGVAPFDSLVDDAMKVRLTKAFDKGIECILNTQIIVNGEPTVWCQQHDYKTLKPTSARAYELASFCSAESASLVRLLMELPNPDKRIKAAVNGAMKWFEAHKLTGIRVERFTNENGKSDTRVVNDEKAEPIWARDYDLEQGKPLFCDRNGVPVKTLAEVGHERRNGYSWYNSAPASLYKQYEKWKKKYM</sequence>
<proteinExistence type="predicted"/>
<evidence type="ECO:0000313" key="2">
    <source>
        <dbReference type="EMBL" id="SHF23786.1"/>
    </source>
</evidence>
<keyword evidence="3" id="KW-1185">Reference proteome</keyword>
<dbReference type="NCBIfam" id="TIGR02474">
    <property type="entry name" value="pec_lyase"/>
    <property type="match status" value="1"/>
</dbReference>
<keyword evidence="2" id="KW-0456">Lyase</keyword>
<dbReference type="InterPro" id="IPR012669">
    <property type="entry name" value="Pectate_lyase"/>
</dbReference>
<keyword evidence="1" id="KW-0732">Signal</keyword>
<dbReference type="Pfam" id="PF09492">
    <property type="entry name" value="Pec_lyase"/>
    <property type="match status" value="1"/>
</dbReference>
<gene>
    <name evidence="2" type="ORF">SAMN05444405_106110</name>
</gene>
<accession>A0A1M5A1I4</accession>
<reference evidence="2 3" key="1">
    <citation type="submission" date="2016-11" db="EMBL/GenBank/DDBJ databases">
        <authorList>
            <person name="Jaros S."/>
            <person name="Januszkiewicz K."/>
            <person name="Wedrychowicz H."/>
        </authorList>
    </citation>
    <scope>NUCLEOTIDE SEQUENCE [LARGE SCALE GENOMIC DNA]</scope>
    <source>
        <strain evidence="2 3">DSM 26991</strain>
    </source>
</reference>
<evidence type="ECO:0000313" key="3">
    <source>
        <dbReference type="Proteomes" id="UP000184509"/>
    </source>
</evidence>
<dbReference type="Gene3D" id="1.50.10.20">
    <property type="match status" value="1"/>
</dbReference>
<dbReference type="GO" id="GO:0016829">
    <property type="term" value="F:lyase activity"/>
    <property type="evidence" value="ECO:0007669"/>
    <property type="project" value="UniProtKB-KW"/>
</dbReference>
<feature type="signal peptide" evidence="1">
    <location>
        <begin position="1"/>
        <end position="20"/>
    </location>
</feature>
<dbReference type="SUPFAM" id="SSF81853">
    <property type="entry name" value="Family 10 polysaccharide lyase"/>
    <property type="match status" value="1"/>
</dbReference>
<feature type="chain" id="PRO_5009908678" evidence="1">
    <location>
        <begin position="21"/>
        <end position="365"/>
    </location>
</feature>
<dbReference type="AlphaFoldDB" id="A0A1M5A1I4"/>
<protein>
    <submittedName>
        <fullName evidence="2">Pectate lyase, PelA/Pel-15E family</fullName>
    </submittedName>
</protein>
<dbReference type="EMBL" id="FQTV01000006">
    <property type="protein sequence ID" value="SHF23786.1"/>
    <property type="molecule type" value="Genomic_DNA"/>
</dbReference>
<dbReference type="Proteomes" id="UP000184509">
    <property type="component" value="Unassembled WGS sequence"/>
</dbReference>
<organism evidence="2 3">
    <name type="scientific">Bacteroides luti</name>
    <dbReference type="NCBI Taxonomy" id="1297750"/>
    <lineage>
        <taxon>Bacteria</taxon>
        <taxon>Pseudomonadati</taxon>
        <taxon>Bacteroidota</taxon>
        <taxon>Bacteroidia</taxon>
        <taxon>Bacteroidales</taxon>
        <taxon>Bacteroidaceae</taxon>
        <taxon>Bacteroides</taxon>
    </lineage>
</organism>